<organism evidence="1 3">
    <name type="scientific">Zancudomyces culisetae</name>
    <name type="common">Gut fungus</name>
    <name type="synonym">Smittium culisetae</name>
    <dbReference type="NCBI Taxonomy" id="1213189"/>
    <lineage>
        <taxon>Eukaryota</taxon>
        <taxon>Fungi</taxon>
        <taxon>Fungi incertae sedis</taxon>
        <taxon>Zoopagomycota</taxon>
        <taxon>Kickxellomycotina</taxon>
        <taxon>Harpellomycetes</taxon>
        <taxon>Harpellales</taxon>
        <taxon>Legeriomycetaceae</taxon>
        <taxon>Zancudomyces</taxon>
    </lineage>
</organism>
<name>A0A1R1PVV3_ZANCU</name>
<reference evidence="3" key="2">
    <citation type="submission" date="2017-01" db="EMBL/GenBank/DDBJ databases">
        <authorList>
            <person name="Wang Y."/>
            <person name="White M."/>
            <person name="Kvist S."/>
            <person name="Moncalvo J.-M."/>
        </authorList>
    </citation>
    <scope>NUCLEOTIDE SEQUENCE [LARGE SCALE GENOMIC DNA]</scope>
    <source>
        <strain evidence="3">COL-18-3</strain>
    </source>
</reference>
<dbReference type="CDD" id="cd12148">
    <property type="entry name" value="fungal_TF_MHR"/>
    <property type="match status" value="1"/>
</dbReference>
<dbReference type="OrthoDB" id="5545378at2759"/>
<comment type="caution">
    <text evidence="1">The sequence shown here is derived from an EMBL/GenBank/DDBJ whole genome shotgun (WGS) entry which is preliminary data.</text>
</comment>
<dbReference type="AlphaFoldDB" id="A0A1R1PVV3"/>
<keyword evidence="3" id="KW-1185">Reference proteome</keyword>
<reference evidence="1" key="1">
    <citation type="submission" date="2017-01" db="EMBL/GenBank/DDBJ databases">
        <authorList>
            <person name="Mah S.A."/>
            <person name="Swanson W.J."/>
            <person name="Moy G.W."/>
            <person name="Vacquier V.D."/>
        </authorList>
    </citation>
    <scope>NUCLEOTIDE SEQUENCE [LARGE SCALE GENOMIC DNA]</scope>
    <source>
        <strain evidence="1">COL-18-3</strain>
    </source>
</reference>
<evidence type="ECO:0000313" key="1">
    <source>
        <dbReference type="EMBL" id="OMH85059.1"/>
    </source>
</evidence>
<dbReference type="EMBL" id="LSSK01000085">
    <property type="protein sequence ID" value="OMH85414.1"/>
    <property type="molecule type" value="Genomic_DNA"/>
</dbReference>
<gene>
    <name evidence="2" type="ORF">AX774_g1036</name>
    <name evidence="1" type="ORF">AX774_g1385</name>
</gene>
<protein>
    <submittedName>
        <fullName evidence="1">Uncharacterized protein</fullName>
    </submittedName>
</protein>
<sequence>MIYGDTRDIVVKYPRNDHNWMYGVDEFIGNTEDGTGEDQVSDVNSQKICFDIAWLSCEVAFIIGDVMSFVSRRKRLIEKNYKKDYDKLGALTRKIKFFAERLVKFTDFNLEKVKKYQTFRYTTLNKTELQRLVVSLWRFQLEVRGSYLLLNMSELAQFEQLKSDPLRIRLAKEKCIDISLQIIEYLDWGISDIPLEYWYFNAAASLFNAGVTLINALFVYDHPKTQIIRKALKNIFTMFTEIEKTSSIVAIALNALYYVYSAKSYFHNRNRLISAIPDSILNVAITDCDINPWFSYKTSTLLTHFCCAISFSRKKDKLTVTDHFVDLHSYDFIKFDTDRFVFSFPSLSYLGLKSYIKSHPSEHTRSHRDKMPSGEEIGAFIFDGVDAGIKFTALYDESYKSLDSDPNDWASISNLVLSFIKVTSNNPLA</sequence>
<dbReference type="Proteomes" id="UP000188320">
    <property type="component" value="Unassembled WGS sequence"/>
</dbReference>
<dbReference type="EMBL" id="LSSK01000113">
    <property type="protein sequence ID" value="OMH85059.1"/>
    <property type="molecule type" value="Genomic_DNA"/>
</dbReference>
<evidence type="ECO:0000313" key="3">
    <source>
        <dbReference type="Proteomes" id="UP000188320"/>
    </source>
</evidence>
<accession>A0A1R1PVV3</accession>
<proteinExistence type="predicted"/>
<evidence type="ECO:0000313" key="2">
    <source>
        <dbReference type="EMBL" id="OMH85414.1"/>
    </source>
</evidence>